<organism evidence="2 3">
    <name type="scientific">Schizothecium vesticola</name>
    <dbReference type="NCBI Taxonomy" id="314040"/>
    <lineage>
        <taxon>Eukaryota</taxon>
        <taxon>Fungi</taxon>
        <taxon>Dikarya</taxon>
        <taxon>Ascomycota</taxon>
        <taxon>Pezizomycotina</taxon>
        <taxon>Sordariomycetes</taxon>
        <taxon>Sordariomycetidae</taxon>
        <taxon>Sordariales</taxon>
        <taxon>Schizotheciaceae</taxon>
        <taxon>Schizothecium</taxon>
    </lineage>
</organism>
<accession>A0AA40EXE1</accession>
<evidence type="ECO:0000313" key="3">
    <source>
        <dbReference type="Proteomes" id="UP001172155"/>
    </source>
</evidence>
<keyword evidence="3" id="KW-1185">Reference proteome</keyword>
<feature type="compositionally biased region" description="Polar residues" evidence="1">
    <location>
        <begin position="32"/>
        <end position="58"/>
    </location>
</feature>
<dbReference type="Proteomes" id="UP001172155">
    <property type="component" value="Unassembled WGS sequence"/>
</dbReference>
<feature type="compositionally biased region" description="Polar residues" evidence="1">
    <location>
        <begin position="208"/>
        <end position="245"/>
    </location>
</feature>
<name>A0AA40EXE1_9PEZI</name>
<dbReference type="EMBL" id="JAUKUD010000004">
    <property type="protein sequence ID" value="KAK0747082.1"/>
    <property type="molecule type" value="Genomic_DNA"/>
</dbReference>
<evidence type="ECO:0000313" key="2">
    <source>
        <dbReference type="EMBL" id="KAK0747082.1"/>
    </source>
</evidence>
<protein>
    <submittedName>
        <fullName evidence="2">Uncharacterized protein</fullName>
    </submittedName>
</protein>
<feature type="region of interest" description="Disordered" evidence="1">
    <location>
        <begin position="99"/>
        <end position="245"/>
    </location>
</feature>
<evidence type="ECO:0000256" key="1">
    <source>
        <dbReference type="SAM" id="MobiDB-lite"/>
    </source>
</evidence>
<gene>
    <name evidence="2" type="ORF">B0T18DRAFT_164949</name>
</gene>
<feature type="compositionally biased region" description="Pro residues" evidence="1">
    <location>
        <begin position="145"/>
        <end position="154"/>
    </location>
</feature>
<feature type="region of interest" description="Disordered" evidence="1">
    <location>
        <begin position="32"/>
        <end position="67"/>
    </location>
</feature>
<sequence>MPLSGGTTRTTTSLPLSILRPLDSITTSSECFLEGTPNSTRALSSGTSPPDFTGQPSPETLEWHGSSSRAIPLTAPGCHGFKVNSRTPGLTASILTGPCHPATPIPRRHRPLSLRPGASRPSHSSRMPAPNGVLTRTPCLLFWPPTTPASPPRSVPSKQQRRAHCPLPWRISTSRPRRSSVSGSSPSSRPAPSASTIPTRSLPEGPLSFSSCDTAQPQPPGNASSWENVGTPPWNTTGARPTPGS</sequence>
<comment type="caution">
    <text evidence="2">The sequence shown here is derived from an EMBL/GenBank/DDBJ whole genome shotgun (WGS) entry which is preliminary data.</text>
</comment>
<dbReference type="AlphaFoldDB" id="A0AA40EXE1"/>
<reference evidence="2" key="1">
    <citation type="submission" date="2023-06" db="EMBL/GenBank/DDBJ databases">
        <title>Genome-scale phylogeny and comparative genomics of the fungal order Sordariales.</title>
        <authorList>
            <consortium name="Lawrence Berkeley National Laboratory"/>
            <person name="Hensen N."/>
            <person name="Bonometti L."/>
            <person name="Westerberg I."/>
            <person name="Brannstrom I.O."/>
            <person name="Guillou S."/>
            <person name="Cros-Aarteil S."/>
            <person name="Calhoun S."/>
            <person name="Haridas S."/>
            <person name="Kuo A."/>
            <person name="Mondo S."/>
            <person name="Pangilinan J."/>
            <person name="Riley R."/>
            <person name="LaButti K."/>
            <person name="Andreopoulos B."/>
            <person name="Lipzen A."/>
            <person name="Chen C."/>
            <person name="Yanf M."/>
            <person name="Daum C."/>
            <person name="Ng V."/>
            <person name="Clum A."/>
            <person name="Steindorff A."/>
            <person name="Ohm R."/>
            <person name="Martin F."/>
            <person name="Silar P."/>
            <person name="Natvig D."/>
            <person name="Lalanne C."/>
            <person name="Gautier V."/>
            <person name="Ament-velasquez S.L."/>
            <person name="Kruys A."/>
            <person name="Hutchinson M.I."/>
            <person name="Powell A.J."/>
            <person name="Barry K."/>
            <person name="Miller A.N."/>
            <person name="Grigoriev I.V."/>
            <person name="Debuchy R."/>
            <person name="Gladieux P."/>
            <person name="Thoren M.H."/>
            <person name="Johannesson H."/>
        </authorList>
    </citation>
    <scope>NUCLEOTIDE SEQUENCE</scope>
    <source>
        <strain evidence="2">SMH3187-1</strain>
    </source>
</reference>
<feature type="compositionally biased region" description="Low complexity" evidence="1">
    <location>
        <begin position="170"/>
        <end position="198"/>
    </location>
</feature>
<proteinExistence type="predicted"/>